<reference evidence="2 3" key="1">
    <citation type="journal article" date="2008" name="Nature">
        <title>The Phaeodactylum genome reveals the evolutionary history of diatom genomes.</title>
        <authorList>
            <person name="Bowler C."/>
            <person name="Allen A.E."/>
            <person name="Badger J.H."/>
            <person name="Grimwood J."/>
            <person name="Jabbari K."/>
            <person name="Kuo A."/>
            <person name="Maheswari U."/>
            <person name="Martens C."/>
            <person name="Maumus F."/>
            <person name="Otillar R.P."/>
            <person name="Rayko E."/>
            <person name="Salamov A."/>
            <person name="Vandepoele K."/>
            <person name="Beszteri B."/>
            <person name="Gruber A."/>
            <person name="Heijde M."/>
            <person name="Katinka M."/>
            <person name="Mock T."/>
            <person name="Valentin K."/>
            <person name="Verret F."/>
            <person name="Berges J.A."/>
            <person name="Brownlee C."/>
            <person name="Cadoret J.P."/>
            <person name="Chiovitti A."/>
            <person name="Choi C.J."/>
            <person name="Coesel S."/>
            <person name="De Martino A."/>
            <person name="Detter J.C."/>
            <person name="Durkin C."/>
            <person name="Falciatore A."/>
            <person name="Fournet J."/>
            <person name="Haruta M."/>
            <person name="Huysman M.J."/>
            <person name="Jenkins B.D."/>
            <person name="Jiroutova K."/>
            <person name="Jorgensen R.E."/>
            <person name="Joubert Y."/>
            <person name="Kaplan A."/>
            <person name="Kroger N."/>
            <person name="Kroth P.G."/>
            <person name="La Roche J."/>
            <person name="Lindquist E."/>
            <person name="Lommer M."/>
            <person name="Martin-Jezequel V."/>
            <person name="Lopez P.J."/>
            <person name="Lucas S."/>
            <person name="Mangogna M."/>
            <person name="McGinnis K."/>
            <person name="Medlin L.K."/>
            <person name="Montsant A."/>
            <person name="Oudot-Le Secq M.P."/>
            <person name="Napoli C."/>
            <person name="Obornik M."/>
            <person name="Parker M.S."/>
            <person name="Petit J.L."/>
            <person name="Porcel B.M."/>
            <person name="Poulsen N."/>
            <person name="Robison M."/>
            <person name="Rychlewski L."/>
            <person name="Rynearson T.A."/>
            <person name="Schmutz J."/>
            <person name="Shapiro H."/>
            <person name="Siaut M."/>
            <person name="Stanley M."/>
            <person name="Sussman M.R."/>
            <person name="Taylor A.R."/>
            <person name="Vardi A."/>
            <person name="von Dassow P."/>
            <person name="Vyverman W."/>
            <person name="Willis A."/>
            <person name="Wyrwicz L.S."/>
            <person name="Rokhsar D.S."/>
            <person name="Weissenbach J."/>
            <person name="Armbrust E.V."/>
            <person name="Green B.R."/>
            <person name="Van de Peer Y."/>
            <person name="Grigoriev I.V."/>
        </authorList>
    </citation>
    <scope>NUCLEOTIDE SEQUENCE [LARGE SCALE GENOMIC DNA]</scope>
    <source>
        <strain evidence="2 3">CCAP 1055/1</strain>
    </source>
</reference>
<gene>
    <name evidence="2" type="ORF">PHATRDRAFT_49254</name>
</gene>
<feature type="compositionally biased region" description="Acidic residues" evidence="1">
    <location>
        <begin position="363"/>
        <end position="372"/>
    </location>
</feature>
<sequence>MGSRKRGIDQLFSQKGGGLTTGGSFRIRLVKGPNGTIHADPVDPRAPLESFPLVAKFSESVVKPNFQKIPWKDGRLYQQDVPKPAADSDEEEVEQPKKRWKYNRRRQDAPRRQWILQEQVDFLETMVARREKRAMDSKKLSSRYEGLPEHNPSHYVLLSQSLYDDEIIQVQNVPAPNGTIAFAQPASRKTYSLAEAEQVIEDQRAGVKVKTMHGHNEESNGGGTLRFVPKSKDSSKSRLLNKLTARAKVDADDEADDVMGDVTYKHRKGSGGGSKARKELFNHLGDGVKVSDDGVLGGTNDGVFGGRQRFGQFHAEAKKAASTEGGDGNEEKGADGLAMADDFYQRDVQAEYEELDYDANEQFDDDDVDLGEGEMHVDGGGYGEEDEDQDLSDLELEEEVVGGAEGLATAAGFKMLLAKARGELSAQPAAADDSDTTSAISDRPKKDDNARGSPVSKSEADKPDEDDYIVAIKAAAEKSRIAATEKAKAQTAAAATVAVKPMETASAIETDENGLRLITLEAVRREIWLNHGQIPIKRLMKIFDVKKKSAADRQNKFREVVKELCIMKSDPVGGRLLVLKQHYSNM</sequence>
<dbReference type="PaxDb" id="2850-Phatr49254"/>
<evidence type="ECO:0008006" key="4">
    <source>
        <dbReference type="Google" id="ProtNLM"/>
    </source>
</evidence>
<feature type="region of interest" description="Disordered" evidence="1">
    <location>
        <begin position="363"/>
        <end position="393"/>
    </location>
</feature>
<dbReference type="InParanoid" id="B7GA02"/>
<evidence type="ECO:0000313" key="2">
    <source>
        <dbReference type="EMBL" id="EEC44532.1"/>
    </source>
</evidence>
<dbReference type="OrthoDB" id="45474at2759"/>
<dbReference type="KEGG" id="pti:PHATRDRAFT_49254"/>
<accession>B7GA02</accession>
<dbReference type="AlphaFoldDB" id="B7GA02"/>
<protein>
    <recommendedName>
        <fullName evidence="4">Transcription initiation factor IIF subunit alpha</fullName>
    </recommendedName>
</protein>
<feature type="region of interest" description="Disordered" evidence="1">
    <location>
        <begin position="1"/>
        <end position="23"/>
    </location>
</feature>
<evidence type="ECO:0000256" key="1">
    <source>
        <dbReference type="SAM" id="MobiDB-lite"/>
    </source>
</evidence>
<proteinExistence type="predicted"/>
<keyword evidence="3" id="KW-1185">Reference proteome</keyword>
<feature type="region of interest" description="Disordered" evidence="1">
    <location>
        <begin position="212"/>
        <end position="237"/>
    </location>
</feature>
<dbReference type="EMBL" id="CM000623">
    <property type="protein sequence ID" value="EEC44532.1"/>
    <property type="molecule type" value="Genomic_DNA"/>
</dbReference>
<feature type="compositionally biased region" description="Low complexity" evidence="1">
    <location>
        <begin position="427"/>
        <end position="441"/>
    </location>
</feature>
<dbReference type="OMA" id="TRYMMHG"/>
<evidence type="ECO:0000313" key="3">
    <source>
        <dbReference type="Proteomes" id="UP000000759"/>
    </source>
</evidence>
<feature type="compositionally biased region" description="Acidic residues" evidence="1">
    <location>
        <begin position="383"/>
        <end position="393"/>
    </location>
</feature>
<reference evidence="3" key="2">
    <citation type="submission" date="2008-08" db="EMBL/GenBank/DDBJ databases">
        <authorList>
            <consortium name="Diatom Consortium"/>
            <person name="Grigoriev I."/>
            <person name="Grimwood J."/>
            <person name="Kuo A."/>
            <person name="Otillar R.P."/>
            <person name="Salamov A."/>
            <person name="Detter J.C."/>
            <person name="Lindquist E."/>
            <person name="Shapiro H."/>
            <person name="Lucas S."/>
            <person name="Glavina del Rio T."/>
            <person name="Pitluck S."/>
            <person name="Rokhsar D."/>
            <person name="Bowler C."/>
        </authorList>
    </citation>
    <scope>GENOME REANNOTATION</scope>
    <source>
        <strain evidence="3">CCAP 1055/1</strain>
    </source>
</reference>
<dbReference type="GeneID" id="7195708"/>
<organism evidence="2 3">
    <name type="scientific">Phaeodactylum tricornutum (strain CCAP 1055/1)</name>
    <dbReference type="NCBI Taxonomy" id="556484"/>
    <lineage>
        <taxon>Eukaryota</taxon>
        <taxon>Sar</taxon>
        <taxon>Stramenopiles</taxon>
        <taxon>Ochrophyta</taxon>
        <taxon>Bacillariophyta</taxon>
        <taxon>Bacillariophyceae</taxon>
        <taxon>Bacillariophycidae</taxon>
        <taxon>Naviculales</taxon>
        <taxon>Phaeodactylaceae</taxon>
        <taxon>Phaeodactylum</taxon>
    </lineage>
</organism>
<dbReference type="Proteomes" id="UP000000759">
    <property type="component" value="Chromosome 21"/>
</dbReference>
<dbReference type="RefSeq" id="XP_002183863.1">
    <property type="nucleotide sequence ID" value="XM_002183827.1"/>
</dbReference>
<feature type="region of interest" description="Disordered" evidence="1">
    <location>
        <begin position="427"/>
        <end position="464"/>
    </location>
</feature>
<dbReference type="eggNOG" id="ENOG502SIZH">
    <property type="taxonomic scope" value="Eukaryota"/>
</dbReference>
<dbReference type="HOGENOM" id="CLU_465785_0_0_1"/>
<name>B7GA02_PHATC</name>